<dbReference type="InterPro" id="IPR051620">
    <property type="entry name" value="ORF904-like_C"/>
</dbReference>
<dbReference type="PROSITE" id="PS51206">
    <property type="entry name" value="SF3_HELICASE_1"/>
    <property type="match status" value="1"/>
</dbReference>
<evidence type="ECO:0000259" key="4">
    <source>
        <dbReference type="PROSITE" id="PS51206"/>
    </source>
</evidence>
<name>A0A143HGI7_9BACL</name>
<reference evidence="6" key="2">
    <citation type="submission" date="2016-03" db="EMBL/GenBank/DDBJ databases">
        <authorList>
            <person name="Ploux O."/>
        </authorList>
    </citation>
    <scope>NUCLEOTIDE SEQUENCE [LARGE SCALE GENOMIC DNA]</scope>
    <source>
        <strain evidence="6">PP9</strain>
    </source>
</reference>
<keyword evidence="3" id="KW-0067">ATP-binding</keyword>
<dbReference type="STRING" id="241244.ATY39_13690"/>
<dbReference type="InterPro" id="IPR006500">
    <property type="entry name" value="Helicase_put_C_phage/plasmid"/>
</dbReference>
<keyword evidence="2" id="KW-0378">Hydrolase</keyword>
<dbReference type="PANTHER" id="PTHR35372">
    <property type="entry name" value="ATP BINDING PROTEIN-RELATED"/>
    <property type="match status" value="1"/>
</dbReference>
<dbReference type="EMBL" id="CP014806">
    <property type="protein sequence ID" value="AMX00372.1"/>
    <property type="molecule type" value="Genomic_DNA"/>
</dbReference>
<evidence type="ECO:0000313" key="6">
    <source>
        <dbReference type="Proteomes" id="UP000076021"/>
    </source>
</evidence>
<dbReference type="Proteomes" id="UP000076021">
    <property type="component" value="Chromosome"/>
</dbReference>
<evidence type="ECO:0000256" key="2">
    <source>
        <dbReference type="ARBA" id="ARBA00022801"/>
    </source>
</evidence>
<protein>
    <recommendedName>
        <fullName evidence="4">SF3 helicase domain-containing protein</fullName>
    </recommendedName>
</protein>
<dbReference type="AlphaFoldDB" id="A0A143HGI7"/>
<feature type="domain" description="SF3 helicase" evidence="4">
    <location>
        <begin position="241"/>
        <end position="395"/>
    </location>
</feature>
<evidence type="ECO:0000256" key="3">
    <source>
        <dbReference type="ARBA" id="ARBA00022840"/>
    </source>
</evidence>
<dbReference type="InterPro" id="IPR027417">
    <property type="entry name" value="P-loop_NTPase"/>
</dbReference>
<dbReference type="InterPro" id="IPR045455">
    <property type="entry name" value="NrS-1_pol-like_helicase"/>
</dbReference>
<keyword evidence="1" id="KW-0547">Nucleotide-binding</keyword>
<dbReference type="Pfam" id="PF19263">
    <property type="entry name" value="DUF5906"/>
    <property type="match status" value="1"/>
</dbReference>
<dbReference type="Pfam" id="PF08706">
    <property type="entry name" value="D5_N"/>
    <property type="match status" value="1"/>
</dbReference>
<dbReference type="KEGG" id="rst:ATY39_13690"/>
<dbReference type="InterPro" id="IPR014818">
    <property type="entry name" value="Phage/plasmid_primase_P4_C"/>
</dbReference>
<dbReference type="OrthoDB" id="9763644at2"/>
<proteinExistence type="predicted"/>
<dbReference type="InterPro" id="IPR014015">
    <property type="entry name" value="Helicase_SF3_DNA-vir"/>
</dbReference>
<dbReference type="GO" id="GO:0005524">
    <property type="term" value="F:ATP binding"/>
    <property type="evidence" value="ECO:0007669"/>
    <property type="project" value="UniProtKB-KW"/>
</dbReference>
<keyword evidence="6" id="KW-1185">Reference proteome</keyword>
<evidence type="ECO:0000313" key="5">
    <source>
        <dbReference type="EMBL" id="AMX00372.1"/>
    </source>
</evidence>
<gene>
    <name evidence="5" type="ORF">ATY39_13690</name>
</gene>
<reference evidence="5 6" key="1">
    <citation type="journal article" date="2016" name="Genome Announc.">
        <title>Whole-Genome Sequence of Rummeliibacillus stabekisii Strain PP9 Isolated from Antarctic Soil.</title>
        <authorList>
            <person name="da Mota F.F."/>
            <person name="Vollu R.E."/>
            <person name="Jurelevicius D."/>
            <person name="Seldin L."/>
        </authorList>
    </citation>
    <scope>NUCLEOTIDE SEQUENCE [LARGE SCALE GENOMIC DNA]</scope>
    <source>
        <strain evidence="5 6">PP9</strain>
    </source>
</reference>
<dbReference type="PANTHER" id="PTHR35372:SF2">
    <property type="entry name" value="SF3 HELICASE DOMAIN-CONTAINING PROTEIN"/>
    <property type="match status" value="1"/>
</dbReference>
<dbReference type="SMART" id="SM00885">
    <property type="entry name" value="D5_N"/>
    <property type="match status" value="1"/>
</dbReference>
<organism evidence="5 6">
    <name type="scientific">Rummeliibacillus stabekisii</name>
    <dbReference type="NCBI Taxonomy" id="241244"/>
    <lineage>
        <taxon>Bacteria</taxon>
        <taxon>Bacillati</taxon>
        <taxon>Bacillota</taxon>
        <taxon>Bacilli</taxon>
        <taxon>Bacillales</taxon>
        <taxon>Caryophanaceae</taxon>
        <taxon>Rummeliibacillus</taxon>
    </lineage>
</organism>
<dbReference type="GO" id="GO:0016787">
    <property type="term" value="F:hydrolase activity"/>
    <property type="evidence" value="ECO:0007669"/>
    <property type="project" value="UniProtKB-KW"/>
</dbReference>
<dbReference type="RefSeq" id="WP_066790676.1">
    <property type="nucleotide sequence ID" value="NZ_CP014806.1"/>
</dbReference>
<dbReference type="NCBIfam" id="TIGR01613">
    <property type="entry name" value="primase_Cterm"/>
    <property type="match status" value="1"/>
</dbReference>
<sequence>MTILKLSNDNVKEYVDAFIEANRKKQTNTVMIDEDILEDDEITVLEEERREREAEKDKQLKTAVDNSIAANEVKGSKDNVIQIKNVNWYRYNKDGEITRFMPGRLVDTITSNVKSVVVNNDFFIYSDGYYKKVRDEYIEGLIQDNIDSSIRTYGQICDVFNQWKTNRKVFKEDKQINTKPFLMNLKNGIFDIKNNTFQEGHETEVIMTRRVDANYNPSLLEDRNNGKAFHEFLDFVQPDPTVQAVIQEIMGYCLSDLVEAQKFFVFDGVSRSGKSTIISLIERMIAPENISHVALQDLYGFNLYSLYNKSLNTMADLPATAIPAESMLKCLSGEDPIHADRKHKEAISFMSTAKLLFSTNGMPKNHGDKGDAFFQRLIIVPFKIQVPENKRDRMLKYKLNQEIDYIFNFALQGLIRLVKSNFEFTKSEIIQKKNELYKQESNSLLQFINDCCEIDKYGYANTKLFMEFYKEYCKTELEIEPQKKKTVLKYLVDNYGVEYGENIRVPGAKERALKGIKLKKERDKFF</sequence>
<dbReference type="Gene3D" id="3.40.50.300">
    <property type="entry name" value="P-loop containing nucleotide triphosphate hydrolases"/>
    <property type="match status" value="1"/>
</dbReference>
<dbReference type="SUPFAM" id="SSF52540">
    <property type="entry name" value="P-loop containing nucleoside triphosphate hydrolases"/>
    <property type="match status" value="1"/>
</dbReference>
<accession>A0A143HGI7</accession>
<evidence type="ECO:0000256" key="1">
    <source>
        <dbReference type="ARBA" id="ARBA00022741"/>
    </source>
</evidence>